<keyword evidence="1" id="KW-0472">Membrane</keyword>
<reference evidence="2 3" key="1">
    <citation type="submission" date="2017-04" db="EMBL/GenBank/DDBJ databases">
        <title>Comparative genome analysis of Subtercola boreus.</title>
        <authorList>
            <person name="Cho Y.-J."/>
            <person name="Cho A."/>
            <person name="Kim O.-S."/>
            <person name="Lee J.-I."/>
        </authorList>
    </citation>
    <scope>NUCLEOTIDE SEQUENCE [LARGE SCALE GENOMIC DNA]</scope>
    <source>
        <strain evidence="2 3">P27479</strain>
    </source>
</reference>
<proteinExistence type="predicted"/>
<keyword evidence="1" id="KW-1133">Transmembrane helix</keyword>
<feature type="transmembrane region" description="Helical" evidence="1">
    <location>
        <begin position="33"/>
        <end position="53"/>
    </location>
</feature>
<feature type="transmembrane region" description="Helical" evidence="1">
    <location>
        <begin position="65"/>
        <end position="91"/>
    </location>
</feature>
<dbReference type="AlphaFoldDB" id="A0A3E0VQV4"/>
<dbReference type="Proteomes" id="UP000256541">
    <property type="component" value="Unassembled WGS sequence"/>
</dbReference>
<name>A0A3E0VQV4_9MICO</name>
<keyword evidence="1" id="KW-0812">Transmembrane</keyword>
<evidence type="ECO:0000313" key="3">
    <source>
        <dbReference type="Proteomes" id="UP000256541"/>
    </source>
</evidence>
<sequence>MFYLGIFAVVSQGQVYGVVLFLGWTGSTQIKTTSLALIIVCPAVAAYCLGGTAASRIPTRWVRGVVTVVGGGIVFVGGTIAMLFALLFAILTATTNYYTFPSPDGHNIILISEQDHYGEIAEHAWGPVYSVKAKYSPNDWYQPIAKGTFTTAWSPTGFTLTYQVDWDRPGTETITVSTDTSAPEASCEIKPGRSAA</sequence>
<accession>A0A3E0VQV4</accession>
<gene>
    <name evidence="2" type="ORF">B7R22_16650</name>
</gene>
<organism evidence="2 3">
    <name type="scientific">Subtercola boreus</name>
    <dbReference type="NCBI Taxonomy" id="120213"/>
    <lineage>
        <taxon>Bacteria</taxon>
        <taxon>Bacillati</taxon>
        <taxon>Actinomycetota</taxon>
        <taxon>Actinomycetes</taxon>
        <taxon>Micrococcales</taxon>
        <taxon>Microbacteriaceae</taxon>
        <taxon>Subtercola</taxon>
    </lineage>
</organism>
<dbReference type="EMBL" id="NBXB01000043">
    <property type="protein sequence ID" value="RFA12256.1"/>
    <property type="molecule type" value="Genomic_DNA"/>
</dbReference>
<comment type="caution">
    <text evidence="2">The sequence shown here is derived from an EMBL/GenBank/DDBJ whole genome shotgun (WGS) entry which is preliminary data.</text>
</comment>
<evidence type="ECO:0000256" key="1">
    <source>
        <dbReference type="SAM" id="Phobius"/>
    </source>
</evidence>
<protein>
    <submittedName>
        <fullName evidence="2">Uncharacterized protein</fullName>
    </submittedName>
</protein>
<evidence type="ECO:0000313" key="2">
    <source>
        <dbReference type="EMBL" id="RFA12256.1"/>
    </source>
</evidence>